<gene>
    <name evidence="2" type="ORF">BRADI_4g07685v3</name>
</gene>
<feature type="signal peptide" evidence="1">
    <location>
        <begin position="1"/>
        <end position="35"/>
    </location>
</feature>
<organism evidence="2">
    <name type="scientific">Brachypodium distachyon</name>
    <name type="common">Purple false brome</name>
    <name type="synonym">Trachynia distachya</name>
    <dbReference type="NCBI Taxonomy" id="15368"/>
    <lineage>
        <taxon>Eukaryota</taxon>
        <taxon>Viridiplantae</taxon>
        <taxon>Streptophyta</taxon>
        <taxon>Embryophyta</taxon>
        <taxon>Tracheophyta</taxon>
        <taxon>Spermatophyta</taxon>
        <taxon>Magnoliopsida</taxon>
        <taxon>Liliopsida</taxon>
        <taxon>Poales</taxon>
        <taxon>Poaceae</taxon>
        <taxon>BOP clade</taxon>
        <taxon>Pooideae</taxon>
        <taxon>Stipodae</taxon>
        <taxon>Brachypodieae</taxon>
        <taxon>Brachypodium</taxon>
    </lineage>
</organism>
<protein>
    <recommendedName>
        <fullName evidence="5">Secreted protein</fullName>
    </recommendedName>
</protein>
<keyword evidence="1" id="KW-0732">Signal</keyword>
<reference evidence="3" key="3">
    <citation type="submission" date="2018-08" db="UniProtKB">
        <authorList>
            <consortium name="EnsemblPlants"/>
        </authorList>
    </citation>
    <scope>IDENTIFICATION</scope>
    <source>
        <strain evidence="3">cv. Bd21</strain>
    </source>
</reference>
<evidence type="ECO:0000313" key="3">
    <source>
        <dbReference type="EnsemblPlants" id="PNT62746"/>
    </source>
</evidence>
<dbReference type="EnsemblPlants" id="PNT62746">
    <property type="protein sequence ID" value="PNT62746"/>
    <property type="gene ID" value="BRADI_4g07685v3"/>
</dbReference>
<dbReference type="EMBL" id="CM000883">
    <property type="protein sequence ID" value="PNT62746.1"/>
    <property type="molecule type" value="Genomic_DNA"/>
</dbReference>
<dbReference type="InParanoid" id="A0A2K2CL39"/>
<evidence type="ECO:0008006" key="5">
    <source>
        <dbReference type="Google" id="ProtNLM"/>
    </source>
</evidence>
<dbReference type="Proteomes" id="UP000008810">
    <property type="component" value="Chromosome 4"/>
</dbReference>
<evidence type="ECO:0000256" key="1">
    <source>
        <dbReference type="SAM" id="SignalP"/>
    </source>
</evidence>
<proteinExistence type="predicted"/>
<dbReference type="Gramene" id="PNT62746">
    <property type="protein sequence ID" value="PNT62746"/>
    <property type="gene ID" value="BRADI_4g07685v3"/>
</dbReference>
<evidence type="ECO:0000313" key="2">
    <source>
        <dbReference type="EMBL" id="PNT62746.1"/>
    </source>
</evidence>
<reference evidence="2 3" key="1">
    <citation type="journal article" date="2010" name="Nature">
        <title>Genome sequencing and analysis of the model grass Brachypodium distachyon.</title>
        <authorList>
            <consortium name="International Brachypodium Initiative"/>
        </authorList>
    </citation>
    <scope>NUCLEOTIDE SEQUENCE [LARGE SCALE GENOMIC DNA]</scope>
    <source>
        <strain evidence="2 3">Bd21</strain>
    </source>
</reference>
<name>A0A2K2CL39_BRADI</name>
<keyword evidence="4" id="KW-1185">Reference proteome</keyword>
<accession>A0A2K2CL39</accession>
<sequence length="132" mass="15196">MGVGGRCVHRLRLLRFLLLWLYLLVLRGLQSLCWCGCWCRGVVGDLGLELIIHELQEVLLVHNLLHDLMHVQDDVSPVVHLSFLLRQLSIEYPHLVFSYVRSGHIVVETLPHVHHVLLQSLNLNILHVRVIA</sequence>
<dbReference type="AlphaFoldDB" id="A0A2K2CL39"/>
<evidence type="ECO:0000313" key="4">
    <source>
        <dbReference type="Proteomes" id="UP000008810"/>
    </source>
</evidence>
<feature type="chain" id="PRO_5036043210" description="Secreted protein" evidence="1">
    <location>
        <begin position="36"/>
        <end position="132"/>
    </location>
</feature>
<reference evidence="2" key="2">
    <citation type="submission" date="2017-06" db="EMBL/GenBank/DDBJ databases">
        <title>WGS assembly of Brachypodium distachyon.</title>
        <authorList>
            <consortium name="The International Brachypodium Initiative"/>
            <person name="Lucas S."/>
            <person name="Harmon-Smith M."/>
            <person name="Lail K."/>
            <person name="Tice H."/>
            <person name="Grimwood J."/>
            <person name="Bruce D."/>
            <person name="Barry K."/>
            <person name="Shu S."/>
            <person name="Lindquist E."/>
            <person name="Wang M."/>
            <person name="Pitluck S."/>
            <person name="Vogel J.P."/>
            <person name="Garvin D.F."/>
            <person name="Mockler T.C."/>
            <person name="Schmutz J."/>
            <person name="Rokhsar D."/>
            <person name="Bevan M.W."/>
        </authorList>
    </citation>
    <scope>NUCLEOTIDE SEQUENCE</scope>
    <source>
        <strain evidence="2">Bd21</strain>
    </source>
</reference>